<dbReference type="InterPro" id="IPR010261">
    <property type="entry name" value="Tir_chaperone"/>
</dbReference>
<protein>
    <recommendedName>
        <fullName evidence="3">Tir chaperone protein (CesT)</fullName>
    </recommendedName>
</protein>
<dbReference type="AlphaFoldDB" id="A0A1Y6ITH0"/>
<dbReference type="Gene3D" id="3.30.1460.10">
    <property type="match status" value="1"/>
</dbReference>
<name>A0A1Y6ITH0_9VIBR</name>
<proteinExistence type="predicted"/>
<dbReference type="Proteomes" id="UP000196125">
    <property type="component" value="Unassembled WGS sequence"/>
</dbReference>
<dbReference type="GO" id="GO:0030254">
    <property type="term" value="P:protein secretion by the type III secretion system"/>
    <property type="evidence" value="ECO:0007669"/>
    <property type="project" value="InterPro"/>
</dbReference>
<evidence type="ECO:0008006" key="3">
    <source>
        <dbReference type="Google" id="ProtNLM"/>
    </source>
</evidence>
<evidence type="ECO:0000313" key="1">
    <source>
        <dbReference type="EMBL" id="SMS00926.1"/>
    </source>
</evidence>
<dbReference type="RefSeq" id="WP_087480971.1">
    <property type="nucleotide sequence ID" value="NZ_AP024884.1"/>
</dbReference>
<reference evidence="1 2" key="1">
    <citation type="submission" date="2017-05" db="EMBL/GenBank/DDBJ databases">
        <authorList>
            <person name="Song R."/>
            <person name="Chenine A.L."/>
            <person name="Ruprecht R.M."/>
        </authorList>
    </citation>
    <scope>NUCLEOTIDE SEQUENCE [LARGE SCALE GENOMIC DNA]</scope>
    <source>
        <strain evidence="1 2">CECT 7927</strain>
    </source>
</reference>
<gene>
    <name evidence="1" type="ORF">VIM7927_02199</name>
</gene>
<accession>A0A1Y6ITH0</accession>
<dbReference type="SUPFAM" id="SSF69635">
    <property type="entry name" value="Type III secretory system chaperone-like"/>
    <property type="match status" value="1"/>
</dbReference>
<organism evidence="1 2">
    <name type="scientific">Vibrio mangrovi</name>
    <dbReference type="NCBI Taxonomy" id="474394"/>
    <lineage>
        <taxon>Bacteria</taxon>
        <taxon>Pseudomonadati</taxon>
        <taxon>Pseudomonadota</taxon>
        <taxon>Gammaproteobacteria</taxon>
        <taxon>Vibrionales</taxon>
        <taxon>Vibrionaceae</taxon>
        <taxon>Vibrio</taxon>
    </lineage>
</organism>
<dbReference type="Pfam" id="PF05932">
    <property type="entry name" value="CesT"/>
    <property type="match status" value="1"/>
</dbReference>
<evidence type="ECO:0000313" key="2">
    <source>
        <dbReference type="Proteomes" id="UP000196125"/>
    </source>
</evidence>
<dbReference type="EMBL" id="FXXI01000003">
    <property type="protein sequence ID" value="SMS00926.1"/>
    <property type="molecule type" value="Genomic_DNA"/>
</dbReference>
<sequence>MLHHQQIRSMIERQLSHPGLFDSSGKACYQNPDGHGCFLWIPEGEPVIYIYGCLLDIEPRVDGQLLAHALALNLEREMSGSGAIALNTQTHQLVFRMTYPVQRDTNITPLITQFLNRLVQLRQELQQGRGGRGKPSSGRERQTVPVFLQSGSLAWLHQTD</sequence>